<evidence type="ECO:0000256" key="7">
    <source>
        <dbReference type="ARBA" id="ARBA00026209"/>
    </source>
</evidence>
<feature type="transmembrane region" description="Helical" evidence="9">
    <location>
        <begin position="831"/>
        <end position="849"/>
    </location>
</feature>
<dbReference type="EMBL" id="JARIHO010000005">
    <property type="protein sequence ID" value="KAJ7360992.1"/>
    <property type="molecule type" value="Genomic_DNA"/>
</dbReference>
<dbReference type="GO" id="GO:0016192">
    <property type="term" value="P:vesicle-mediated transport"/>
    <property type="evidence" value="ECO:0007669"/>
    <property type="project" value="InterPro"/>
</dbReference>
<evidence type="ECO:0000256" key="8">
    <source>
        <dbReference type="SAM" id="MobiDB-lite"/>
    </source>
</evidence>
<evidence type="ECO:0000256" key="4">
    <source>
        <dbReference type="ARBA" id="ARBA00022737"/>
    </source>
</evidence>
<keyword evidence="3" id="KW-0926">Vacuole</keyword>
<keyword evidence="9" id="KW-0812">Transmembrane</keyword>
<feature type="transmembrane region" description="Helical" evidence="9">
    <location>
        <begin position="530"/>
        <end position="550"/>
    </location>
</feature>
<feature type="region of interest" description="Disordered" evidence="8">
    <location>
        <begin position="236"/>
        <end position="258"/>
    </location>
</feature>
<accession>A0AAD7AJW7</accession>
<reference evidence="11" key="1">
    <citation type="submission" date="2023-03" db="EMBL/GenBank/DDBJ databases">
        <title>Massive genome expansion in bonnet fungi (Mycena s.s.) driven by repeated elements and novel gene families across ecological guilds.</title>
        <authorList>
            <consortium name="Lawrence Berkeley National Laboratory"/>
            <person name="Harder C.B."/>
            <person name="Miyauchi S."/>
            <person name="Viragh M."/>
            <person name="Kuo A."/>
            <person name="Thoen E."/>
            <person name="Andreopoulos B."/>
            <person name="Lu D."/>
            <person name="Skrede I."/>
            <person name="Drula E."/>
            <person name="Henrissat B."/>
            <person name="Morin E."/>
            <person name="Kohler A."/>
            <person name="Barry K."/>
            <person name="LaButti K."/>
            <person name="Morin E."/>
            <person name="Salamov A."/>
            <person name="Lipzen A."/>
            <person name="Mereny Z."/>
            <person name="Hegedus B."/>
            <person name="Baldrian P."/>
            <person name="Stursova M."/>
            <person name="Weitz H."/>
            <person name="Taylor A."/>
            <person name="Grigoriev I.V."/>
            <person name="Nagy L.G."/>
            <person name="Martin F."/>
            <person name="Kauserud H."/>
        </authorList>
    </citation>
    <scope>NUCLEOTIDE SEQUENCE</scope>
    <source>
        <strain evidence="11">CBHHK002</strain>
    </source>
</reference>
<dbReference type="Pfam" id="PF01602">
    <property type="entry name" value="Adaptin_N"/>
    <property type="match status" value="2"/>
</dbReference>
<feature type="region of interest" description="Disordered" evidence="8">
    <location>
        <begin position="289"/>
        <end position="311"/>
    </location>
</feature>
<evidence type="ECO:0000259" key="10">
    <source>
        <dbReference type="SMART" id="SM01349"/>
    </source>
</evidence>
<evidence type="ECO:0000313" key="11">
    <source>
        <dbReference type="EMBL" id="KAJ7360992.1"/>
    </source>
</evidence>
<dbReference type="InterPro" id="IPR016024">
    <property type="entry name" value="ARM-type_fold"/>
</dbReference>
<feature type="compositionally biased region" description="Basic residues" evidence="8">
    <location>
        <begin position="165"/>
        <end position="177"/>
    </location>
</feature>
<keyword evidence="5 9" id="KW-0472">Membrane</keyword>
<name>A0AAD7AJW7_9AGAR</name>
<evidence type="ECO:0000256" key="5">
    <source>
        <dbReference type="ARBA" id="ARBA00023136"/>
    </source>
</evidence>
<evidence type="ECO:0000313" key="12">
    <source>
        <dbReference type="Proteomes" id="UP001218218"/>
    </source>
</evidence>
<dbReference type="PANTHER" id="PTHR47249">
    <property type="entry name" value="VACUOLAR PROTEIN 8"/>
    <property type="match status" value="1"/>
</dbReference>
<dbReference type="GO" id="GO:0005774">
    <property type="term" value="C:vacuolar membrane"/>
    <property type="evidence" value="ECO:0007669"/>
    <property type="project" value="UniProtKB-SubCell"/>
</dbReference>
<dbReference type="GO" id="GO:0006886">
    <property type="term" value="P:intracellular protein transport"/>
    <property type="evidence" value="ECO:0007669"/>
    <property type="project" value="InterPro"/>
</dbReference>
<dbReference type="SUPFAM" id="SSF48371">
    <property type="entry name" value="ARM repeat"/>
    <property type="match status" value="2"/>
</dbReference>
<comment type="subcellular location">
    <subcellularLocation>
        <location evidence="1">Vacuole membrane</location>
        <topology evidence="1">Lipid-anchor</topology>
    </subcellularLocation>
</comment>
<dbReference type="GO" id="GO:0071562">
    <property type="term" value="P:nucleus-vacuole junction assembly"/>
    <property type="evidence" value="ECO:0007669"/>
    <property type="project" value="InterPro"/>
</dbReference>
<feature type="domain" description="TOG" evidence="10">
    <location>
        <begin position="1316"/>
        <end position="1540"/>
    </location>
</feature>
<dbReference type="GO" id="GO:0043495">
    <property type="term" value="F:protein-membrane adaptor activity"/>
    <property type="evidence" value="ECO:0007669"/>
    <property type="project" value="InterPro"/>
</dbReference>
<evidence type="ECO:0000256" key="9">
    <source>
        <dbReference type="SAM" id="Phobius"/>
    </source>
</evidence>
<feature type="compositionally biased region" description="Pro residues" evidence="8">
    <location>
        <begin position="39"/>
        <end position="49"/>
    </location>
</feature>
<dbReference type="InterPro" id="IPR002553">
    <property type="entry name" value="Clathrin/coatomer_adapt-like_N"/>
</dbReference>
<feature type="compositionally biased region" description="Basic and acidic residues" evidence="8">
    <location>
        <begin position="297"/>
        <end position="311"/>
    </location>
</feature>
<sequence>MPETEQRRYSAPLAESDIRRRRHPRPRCTKVDSARRCPCTPPLPHPPSHPSLHGARVSGYGVDAHHLRAHSRPRFPRVARTGCASRGNHRNGPVQHALAPPTSRHIETTTSAPSQPRAPARTIPIHIPPPPPSHSLHYTPAHALVEMYGVHTIRISPAERNGTGKGRRTNTRTRLRPPHSTFTRAAGADGRRRETRDLGLWEERRPTSTQPDVIHTIPLLPTCPRRVIESGRAGRRVTLGHGSGMGGKTTYQQGTDTRTCTRTSGAALVRGIHAVELLRAWHARDNPVNRWPGTGNGERRPPPPPHVHRDTRYPSALCLRCAVRAIGDAYGISPGVERREGTRTSTTDTRNLLLTRVFYVRDAPFPFPRPHSYSQASAAGGGVSRAGTRSRGRRTSTSTAARRPRVESAEARYLRSEQDRSALGKWAVELHLDHDGNTLSRKGRTANINRSSFRVAVNLARGLHVAQAPRSSPLTTMTGECIPANPDISGIGVRAAIYAQNLLCFAPVVAHLWDGNVSADEMRGVKDQSIGMLAIAFAILISTIIGAANVRSGQVVTSFHAAVILDLSWMNNTSTWIWFLLYAHHLTKPNEKKEGNSDEEKRPIPAIWSAWINFLLSPLRQLVKDTGEGTADEEKGASGGVRITIFQRAWYFVSEKPVLTLGSIHLSLMGAIGLWLWSNPSKFGTRISPCDPSVTVVGGAVRFSSPGLRIFSLAIYSLLIIPGLNLVPPFLFFLALHIMYNRSWKHHAYFWGRLEHFINSSARIPNIFHDFHGTIRRTAVALRRIPRSTWAIFRRHCSPSPDLESGTQDSTPSGCYAPAEPTPPLSKNHTAFLIVGLVCLAVINIILLTDIELTLRRNKRDQSPEEDEWGFGQILALLLLVVPFRDFVTSILDIREKVAKDKEVEAKIQGNFEEHLRKAVVTGTAESGIFMDLIRRGANPTVELEGDFHVKNLLQLAAYTGNDGLIRYLQEQHVKDKHGSAFLAAVRNKQFVAANLLKDGNKSDMQETIQQTIAMVIKLLEHSDKNVCHAAISCMSSLGAQAELQQEIQPAISGVVKLLEDSDENVRWAAINCLSSLGAQAELQQEIRPAISGVVKLLEDSSWNVREAAISCLSSLGAQAELQQEIRPAISGVVKLLEDFNEDVRQAAISCLSSLGAQAELQQEIRPAISGVVKLLEHSNQYVCQAAISCLSSLGAQAELQQEIWPAISGVVKLLEDSSWNVCEAAISCLSSLGAQAELQQEIRPAISGVVKLLGDSSWNIRQAAISCLSSLGAQAELQQEIRPAISGIVKLLEDVNEDVRQAAISCLSSLGAQAELQQEIRPAISGVVKLLEHSNQYVRQAAISCLSGLGAQAELQQEIWPAISGVVKLLEDSDQYVRQAAISCLSSLGAQAKLQQEIRPAISSVVKLLQHSNQYVCQAAISCLSSLGAQAKLQQEIRPAISGVVKLLEDSDQYVRQAAISCLSSLGAQAKLQQEIRPAISSVVKLLQHSNQYVRQAAISCLSSLGAQAKLQQEIWPAISGVVKLLEDSHEDVRQAAISCLSSLGAQVELQHEIQPVISSVVKLLEHSNHYVRRAAISCLSSLGAQAELQQEIRPAISGVVKLLEDSSWNVCQAAISCLSSLGAQAELQQEIRPAISGVVKLLEHSNQYVCQAVMSCLSSLGAQAELQQEIWPVISGVVKLLEDSNQYVRQAAISCLSSLGAQAELQQEIRPAISSVVKLLEDSNKNVRQAAISCLSSLGAQDSKLLLIAICEWTLPTPGWTGILASLPQIISSSLK</sequence>
<gene>
    <name evidence="11" type="ORF">DFH08DRAFT_800400</name>
</gene>
<dbReference type="InterPro" id="IPR011989">
    <property type="entry name" value="ARM-like"/>
</dbReference>
<evidence type="ECO:0000256" key="2">
    <source>
        <dbReference type="ARBA" id="ARBA00005462"/>
    </source>
</evidence>
<comment type="caution">
    <text evidence="11">The sequence shown here is derived from an EMBL/GenBank/DDBJ whole genome shotgun (WGS) entry which is preliminary data.</text>
</comment>
<keyword evidence="4" id="KW-0677">Repeat</keyword>
<feature type="compositionally biased region" description="Polar residues" evidence="8">
    <location>
        <begin position="249"/>
        <end position="258"/>
    </location>
</feature>
<feature type="transmembrane region" description="Helical" evidence="9">
    <location>
        <begin position="658"/>
        <end position="677"/>
    </location>
</feature>
<comment type="similarity">
    <text evidence="2">Belongs to the beta-catenin family.</text>
</comment>
<organism evidence="11 12">
    <name type="scientific">Mycena albidolilacea</name>
    <dbReference type="NCBI Taxonomy" id="1033008"/>
    <lineage>
        <taxon>Eukaryota</taxon>
        <taxon>Fungi</taxon>
        <taxon>Dikarya</taxon>
        <taxon>Basidiomycota</taxon>
        <taxon>Agaricomycotina</taxon>
        <taxon>Agaricomycetes</taxon>
        <taxon>Agaricomycetidae</taxon>
        <taxon>Agaricales</taxon>
        <taxon>Marasmiineae</taxon>
        <taxon>Mycenaceae</taxon>
        <taxon>Mycena</taxon>
    </lineage>
</organism>
<dbReference type="SMART" id="SM01349">
    <property type="entry name" value="TOG"/>
    <property type="match status" value="3"/>
</dbReference>
<dbReference type="InterPro" id="IPR045156">
    <property type="entry name" value="Vac8"/>
</dbReference>
<keyword evidence="9" id="KW-1133">Transmembrane helix</keyword>
<keyword evidence="12" id="KW-1185">Reference proteome</keyword>
<dbReference type="InterPro" id="IPR000225">
    <property type="entry name" value="Armadillo"/>
</dbReference>
<dbReference type="Proteomes" id="UP001218218">
    <property type="component" value="Unassembled WGS sequence"/>
</dbReference>
<feature type="region of interest" description="Disordered" evidence="8">
    <location>
        <begin position="1"/>
        <end position="56"/>
    </location>
</feature>
<feature type="compositionally biased region" description="Basic residues" evidence="8">
    <location>
        <begin position="19"/>
        <end position="28"/>
    </location>
</feature>
<dbReference type="SMART" id="SM00185">
    <property type="entry name" value="ARM"/>
    <property type="match status" value="9"/>
</dbReference>
<evidence type="ECO:0000256" key="3">
    <source>
        <dbReference type="ARBA" id="ARBA00022554"/>
    </source>
</evidence>
<dbReference type="InterPro" id="IPR034085">
    <property type="entry name" value="TOG"/>
</dbReference>
<keyword evidence="6" id="KW-0449">Lipoprotein</keyword>
<protein>
    <recommendedName>
        <fullName evidence="7">Vacuolar protein 8</fullName>
    </recommendedName>
</protein>
<dbReference type="Pfam" id="PF13646">
    <property type="entry name" value="HEAT_2"/>
    <property type="match status" value="3"/>
</dbReference>
<feature type="region of interest" description="Disordered" evidence="8">
    <location>
        <begin position="158"/>
        <end position="197"/>
    </location>
</feature>
<evidence type="ECO:0000256" key="6">
    <source>
        <dbReference type="ARBA" id="ARBA00023288"/>
    </source>
</evidence>
<feature type="transmembrane region" description="Helical" evidence="9">
    <location>
        <begin position="713"/>
        <end position="736"/>
    </location>
</feature>
<feature type="region of interest" description="Disordered" evidence="8">
    <location>
        <begin position="371"/>
        <end position="408"/>
    </location>
</feature>
<feature type="domain" description="TOG" evidence="10">
    <location>
        <begin position="1082"/>
        <end position="1306"/>
    </location>
</feature>
<evidence type="ECO:0000256" key="1">
    <source>
        <dbReference type="ARBA" id="ARBA00004592"/>
    </source>
</evidence>
<dbReference type="Gene3D" id="1.25.10.10">
    <property type="entry name" value="Leucine-rich Repeat Variant"/>
    <property type="match status" value="5"/>
</dbReference>
<feature type="domain" description="TOG" evidence="10">
    <location>
        <begin position="1544"/>
        <end position="1761"/>
    </location>
</feature>
<dbReference type="GO" id="GO:0030117">
    <property type="term" value="C:membrane coat"/>
    <property type="evidence" value="ECO:0007669"/>
    <property type="project" value="InterPro"/>
</dbReference>
<dbReference type="PANTHER" id="PTHR47249:SF1">
    <property type="entry name" value="VACUOLAR PROTEIN 8"/>
    <property type="match status" value="1"/>
</dbReference>
<proteinExistence type="inferred from homology"/>
<feature type="region of interest" description="Disordered" evidence="8">
    <location>
        <begin position="84"/>
        <end position="121"/>
    </location>
</feature>